<comment type="similarity">
    <text evidence="1">Belongs to the glycosyl hydrolase 16 family.</text>
</comment>
<dbReference type="InterPro" id="IPR035992">
    <property type="entry name" value="Ricin_B-like_lectins"/>
</dbReference>
<dbReference type="CDD" id="cd08023">
    <property type="entry name" value="GH16_laminarinase_like"/>
    <property type="match status" value="1"/>
</dbReference>
<protein>
    <submittedName>
        <fullName evidence="3">Beta-glucanase (GH16 family)</fullName>
    </submittedName>
</protein>
<feature type="domain" description="GH16" evidence="2">
    <location>
        <begin position="51"/>
        <end position="308"/>
    </location>
</feature>
<organism evidence="3 4">
    <name type="scientific">Arthrobacter bambusae</name>
    <dbReference type="NCBI Taxonomy" id="1338426"/>
    <lineage>
        <taxon>Bacteria</taxon>
        <taxon>Bacillati</taxon>
        <taxon>Actinomycetota</taxon>
        <taxon>Actinomycetes</taxon>
        <taxon>Micrococcales</taxon>
        <taxon>Micrococcaceae</taxon>
        <taxon>Arthrobacter</taxon>
    </lineage>
</organism>
<evidence type="ECO:0000256" key="1">
    <source>
        <dbReference type="ARBA" id="ARBA00006865"/>
    </source>
</evidence>
<dbReference type="EMBL" id="JBEPSN010000004">
    <property type="protein sequence ID" value="MET4540305.1"/>
    <property type="molecule type" value="Genomic_DNA"/>
</dbReference>
<dbReference type="Gene3D" id="2.80.10.50">
    <property type="match status" value="2"/>
</dbReference>
<gene>
    <name evidence="3" type="ORF">ABIE37_002086</name>
</gene>
<dbReference type="Gene3D" id="2.60.120.200">
    <property type="match status" value="1"/>
</dbReference>
<comment type="caution">
    <text evidence="3">The sequence shown here is derived from an EMBL/GenBank/DDBJ whole genome shotgun (WGS) entry which is preliminary data.</text>
</comment>
<dbReference type="Pfam" id="PF00652">
    <property type="entry name" value="Ricin_B_lectin"/>
    <property type="match status" value="1"/>
</dbReference>
<dbReference type="PROSITE" id="PS51762">
    <property type="entry name" value="GH16_2"/>
    <property type="match status" value="1"/>
</dbReference>
<dbReference type="SMART" id="SM00458">
    <property type="entry name" value="RICIN"/>
    <property type="match status" value="1"/>
</dbReference>
<accession>A0ABV2P6A7</accession>
<dbReference type="PANTHER" id="PTHR10963">
    <property type="entry name" value="GLYCOSYL HYDROLASE-RELATED"/>
    <property type="match status" value="1"/>
</dbReference>
<dbReference type="InterPro" id="IPR000772">
    <property type="entry name" value="Ricin_B_lectin"/>
</dbReference>
<evidence type="ECO:0000259" key="2">
    <source>
        <dbReference type="PROSITE" id="PS51762"/>
    </source>
</evidence>
<proteinExistence type="inferred from homology"/>
<evidence type="ECO:0000313" key="3">
    <source>
        <dbReference type="EMBL" id="MET4540305.1"/>
    </source>
</evidence>
<dbReference type="PROSITE" id="PS50231">
    <property type="entry name" value="RICIN_B_LECTIN"/>
    <property type="match status" value="1"/>
</dbReference>
<dbReference type="PANTHER" id="PTHR10963:SF55">
    <property type="entry name" value="GLYCOSIDE HYDROLASE FAMILY 16 PROTEIN"/>
    <property type="match status" value="1"/>
</dbReference>
<reference evidence="3 4" key="1">
    <citation type="submission" date="2024-06" db="EMBL/GenBank/DDBJ databases">
        <title>Sorghum-associated microbial communities from plants grown in Nebraska, USA.</title>
        <authorList>
            <person name="Schachtman D."/>
        </authorList>
    </citation>
    <scope>NUCLEOTIDE SEQUENCE [LARGE SCALE GENOMIC DNA]</scope>
    <source>
        <strain evidence="3 4">3552</strain>
    </source>
</reference>
<dbReference type="SUPFAM" id="SSF49899">
    <property type="entry name" value="Concanavalin A-like lectins/glucanases"/>
    <property type="match status" value="1"/>
</dbReference>
<name>A0ABV2P6A7_9MICC</name>
<sequence>MTFCVSSLKGLRAGCRAVTVATMTRRLMPLTMLVAGLTLAAAVIAPEPSATAAAGMPAPGALVWSDEFNGPAGTAPDPGKWSYDTGGSGWGNGELQYYTGDVRNAATDGQGNMAISARKENPPGLQCHYGTCQYTSARLLTAGKFSRNQGRFEARMKLPKGQGMWPAFWMLGENVFSDGWPESGELDVMENVGKEPGTVWGSIHGPGYSGANAVNARYTLPNGKHVGDEFHTFTVDWGPESITWYIDGTPYSRKTKATTPGPWVFDHNFFLLLNLAVGGNWPGSPDSSTAFPQSLLVDYVRVYELAAPPSPPASTAGTRIQGYAGKCIDVAGRQAVDGAQLQLWDCDTAASEQWTFAADGTLRSLGKCMDVAWGSTSNGARIQLTGCNGNAAQKFVLNDAGDLVNPQANKCVDVADWGSTNGARLQLWDCAGSANQKWWRMA</sequence>
<dbReference type="Proteomes" id="UP001549307">
    <property type="component" value="Unassembled WGS sequence"/>
</dbReference>
<keyword evidence="4" id="KW-1185">Reference proteome</keyword>
<dbReference type="InterPro" id="IPR000757">
    <property type="entry name" value="Beta-glucanase-like"/>
</dbReference>
<dbReference type="Pfam" id="PF00722">
    <property type="entry name" value="Glyco_hydro_16"/>
    <property type="match status" value="1"/>
</dbReference>
<dbReference type="InterPro" id="IPR013320">
    <property type="entry name" value="ConA-like_dom_sf"/>
</dbReference>
<dbReference type="SUPFAM" id="SSF50370">
    <property type="entry name" value="Ricin B-like lectins"/>
    <property type="match status" value="1"/>
</dbReference>
<dbReference type="InterPro" id="IPR050546">
    <property type="entry name" value="Glycosyl_Hydrlase_16"/>
</dbReference>
<evidence type="ECO:0000313" key="4">
    <source>
        <dbReference type="Proteomes" id="UP001549307"/>
    </source>
</evidence>